<dbReference type="Pfam" id="PF18158">
    <property type="entry name" value="AidB_N"/>
    <property type="match status" value="1"/>
</dbReference>
<evidence type="ECO:0000259" key="7">
    <source>
        <dbReference type="Pfam" id="PF18158"/>
    </source>
</evidence>
<dbReference type="SUPFAM" id="SSF56645">
    <property type="entry name" value="Acyl-CoA dehydrogenase NM domain-like"/>
    <property type="match status" value="1"/>
</dbReference>
<dbReference type="InterPro" id="IPR006091">
    <property type="entry name" value="Acyl-CoA_Oxase/DH_mid-dom"/>
</dbReference>
<name>A0A378IAX9_9GAMM</name>
<dbReference type="OrthoDB" id="9771038at2"/>
<dbReference type="STRING" id="28083.Lbir_3021"/>
<dbReference type="InterPro" id="IPR036250">
    <property type="entry name" value="AcylCo_DH-like_C"/>
</dbReference>
<dbReference type="RefSeq" id="WP_058525015.1">
    <property type="nucleotide sequence ID" value="NZ_CAAAHV010000025.1"/>
</dbReference>
<dbReference type="Pfam" id="PF00441">
    <property type="entry name" value="Acyl-CoA_dh_1"/>
    <property type="match status" value="1"/>
</dbReference>
<feature type="domain" description="Acyl-CoA oxidase/dehydrogenase middle" evidence="6">
    <location>
        <begin position="179"/>
        <end position="276"/>
    </location>
</feature>
<keyword evidence="3 4" id="KW-0274">FAD</keyword>
<dbReference type="Proteomes" id="UP000054735">
    <property type="component" value="Unassembled WGS sequence"/>
</dbReference>
<evidence type="ECO:0000313" key="11">
    <source>
        <dbReference type="Proteomes" id="UP000255066"/>
    </source>
</evidence>
<dbReference type="EC" id="1.3.99.-" evidence="9"/>
<evidence type="ECO:0000256" key="2">
    <source>
        <dbReference type="ARBA" id="ARBA00022630"/>
    </source>
</evidence>
<evidence type="ECO:0000259" key="5">
    <source>
        <dbReference type="Pfam" id="PF00441"/>
    </source>
</evidence>
<feature type="domain" description="Acyl-CoA dehydrogenase/oxidase C-terminal" evidence="5">
    <location>
        <begin position="287"/>
        <end position="450"/>
    </location>
</feature>
<dbReference type="PANTHER" id="PTHR42707">
    <property type="entry name" value="ACYL-COA DEHYDROGENASE"/>
    <property type="match status" value="1"/>
</dbReference>
<reference evidence="8 10" key="1">
    <citation type="submission" date="2015-11" db="EMBL/GenBank/DDBJ databases">
        <title>Genomic analysis of 38 Legionella species identifies large and diverse effector repertoires.</title>
        <authorList>
            <person name="Burstein D."/>
            <person name="Amaro F."/>
            <person name="Zusman T."/>
            <person name="Lifshitz Z."/>
            <person name="Cohen O."/>
            <person name="Gilbert J.A."/>
            <person name="Pupko T."/>
            <person name="Shuman H.A."/>
            <person name="Segal G."/>
        </authorList>
    </citation>
    <scope>NUCLEOTIDE SEQUENCE [LARGE SCALE GENOMIC DNA]</scope>
    <source>
        <strain evidence="8 10">CDC#1407-AL-14</strain>
    </source>
</reference>
<dbReference type="Gene3D" id="1.20.140.10">
    <property type="entry name" value="Butyryl-CoA Dehydrogenase, subunit A, domain 3"/>
    <property type="match status" value="1"/>
</dbReference>
<dbReference type="Proteomes" id="UP000255066">
    <property type="component" value="Unassembled WGS sequence"/>
</dbReference>
<proteinExistence type="inferred from homology"/>
<evidence type="ECO:0000256" key="1">
    <source>
        <dbReference type="ARBA" id="ARBA00009347"/>
    </source>
</evidence>
<keyword evidence="4 9" id="KW-0560">Oxidoreductase</keyword>
<dbReference type="EMBL" id="UGNW01000001">
    <property type="protein sequence ID" value="STX32036.1"/>
    <property type="molecule type" value="Genomic_DNA"/>
</dbReference>
<evidence type="ECO:0000256" key="4">
    <source>
        <dbReference type="RuleBase" id="RU362125"/>
    </source>
</evidence>
<evidence type="ECO:0000313" key="8">
    <source>
        <dbReference type="EMBL" id="KTC67773.1"/>
    </source>
</evidence>
<dbReference type="PANTHER" id="PTHR42707:SF2">
    <property type="entry name" value="ACD11 DEHYDROGENASE"/>
    <property type="match status" value="1"/>
</dbReference>
<gene>
    <name evidence="9" type="primary">caiA_1</name>
    <name evidence="8" type="ORF">Lbir_3021</name>
    <name evidence="9" type="ORF">NCTC12437_01814</name>
</gene>
<organism evidence="9 11">
    <name type="scientific">Legionella birminghamensis</name>
    <dbReference type="NCBI Taxonomy" id="28083"/>
    <lineage>
        <taxon>Bacteria</taxon>
        <taxon>Pseudomonadati</taxon>
        <taxon>Pseudomonadota</taxon>
        <taxon>Gammaproteobacteria</taxon>
        <taxon>Legionellales</taxon>
        <taxon>Legionellaceae</taxon>
        <taxon>Legionella</taxon>
    </lineage>
</organism>
<evidence type="ECO:0000259" key="6">
    <source>
        <dbReference type="Pfam" id="PF02770"/>
    </source>
</evidence>
<dbReference type="GO" id="GO:0003995">
    <property type="term" value="F:acyl-CoA dehydrogenase activity"/>
    <property type="evidence" value="ECO:0007669"/>
    <property type="project" value="TreeGrafter"/>
</dbReference>
<dbReference type="EMBL" id="LNXT01000049">
    <property type="protein sequence ID" value="KTC67773.1"/>
    <property type="molecule type" value="Genomic_DNA"/>
</dbReference>
<protein>
    <submittedName>
        <fullName evidence="9">Acyl-CoA dehydrogenase</fullName>
        <ecNumber evidence="9">1.3.99.-</ecNumber>
    </submittedName>
    <submittedName>
        <fullName evidence="8">Short chain-specific acyl CoA dehydrogenase</fullName>
    </submittedName>
</protein>
<dbReference type="AlphaFoldDB" id="A0A378IAX9"/>
<dbReference type="Gene3D" id="2.40.110.20">
    <property type="match status" value="1"/>
</dbReference>
<dbReference type="Pfam" id="PF02770">
    <property type="entry name" value="Acyl-CoA_dh_M"/>
    <property type="match status" value="1"/>
</dbReference>
<comment type="similarity">
    <text evidence="1 4">Belongs to the acyl-CoA dehydrogenase family.</text>
</comment>
<dbReference type="SUPFAM" id="SSF47203">
    <property type="entry name" value="Acyl-CoA dehydrogenase C-terminal domain-like"/>
    <property type="match status" value="1"/>
</dbReference>
<feature type="domain" description="Adaptive response protein AidB N-terminal" evidence="7">
    <location>
        <begin position="27"/>
        <end position="166"/>
    </location>
</feature>
<dbReference type="InterPro" id="IPR041504">
    <property type="entry name" value="AidB_N"/>
</dbReference>
<keyword evidence="10" id="KW-1185">Reference proteome</keyword>
<sequence length="566" mass="64480">MDSQSVYNKARDALKQWNEQLKSRILRSNSCLMHSYSILFADDLQFIEQLKQFANRVAAELEPVVAENNLNENLPELSQFNSIGERHDRVIHHPSYVQAGDIIYSTGLMEFLRHPGQMKKTLALFILSSHAGEAGHNCPIACSAGIIRILTKSPLKNNDFYMEKLLAPSFTHNFTGAQFLTEIQGGSDVGANATIAFQDEKKSWRIVGEKWFCSNANADLILLTARTNPQASGTKGLSLFMVPAKLDDDTDNRYKLRRLKQKIGTRSMATAEIDFEGALAYLIGNANDGIHLVMENVLHLSRLFNAFSVLGMTRRAYQIAYYYACNREAFGRKIIAYPLVKEHLARIKADLMAMLASSFHMVDLQDSFDSKSENAIDEKQKYLLRTLANLNKYFTAKHAVEHIHHCLDVLAGNGTIESFSSLPRLLRDCIVCENWEGTHFTLWMQILRDILRFEVDEIFLDHLRSLLEKIKKTRYKELFNKQIISLKTHFIFLKSLSNEQQTLHIKEIVEKMAALMAAISLAIEVQQGKPPIAKKACLDLFIQSYFLEKENGEQYLKLLETIFAQE</sequence>
<evidence type="ECO:0000313" key="10">
    <source>
        <dbReference type="Proteomes" id="UP000054735"/>
    </source>
</evidence>
<dbReference type="InterPro" id="IPR009075">
    <property type="entry name" value="AcylCo_DH/oxidase_C"/>
</dbReference>
<evidence type="ECO:0000313" key="9">
    <source>
        <dbReference type="EMBL" id="STX32036.1"/>
    </source>
</evidence>
<dbReference type="Gene3D" id="6.10.250.600">
    <property type="match status" value="1"/>
</dbReference>
<reference evidence="9 11" key="2">
    <citation type="submission" date="2018-06" db="EMBL/GenBank/DDBJ databases">
        <authorList>
            <consortium name="Pathogen Informatics"/>
            <person name="Doyle S."/>
        </authorList>
    </citation>
    <scope>NUCLEOTIDE SEQUENCE [LARGE SCALE GENOMIC DNA]</scope>
    <source>
        <strain evidence="9 11">NCTC12437</strain>
    </source>
</reference>
<keyword evidence="2 4" id="KW-0285">Flavoprotein</keyword>
<dbReference type="InterPro" id="IPR052904">
    <property type="entry name" value="Acyl-CoA_dehydrogenase-like"/>
</dbReference>
<accession>A0A378IAX9</accession>
<evidence type="ECO:0000256" key="3">
    <source>
        <dbReference type="ARBA" id="ARBA00022827"/>
    </source>
</evidence>
<comment type="cofactor">
    <cofactor evidence="4">
        <name>FAD</name>
        <dbReference type="ChEBI" id="CHEBI:57692"/>
    </cofactor>
</comment>
<dbReference type="InterPro" id="IPR009100">
    <property type="entry name" value="AcylCoA_DH/oxidase_NM_dom_sf"/>
</dbReference>